<dbReference type="InterPro" id="IPR011990">
    <property type="entry name" value="TPR-like_helical_dom_sf"/>
</dbReference>
<comment type="caution">
    <text evidence="1">The sequence shown here is derived from an EMBL/GenBank/DDBJ whole genome shotgun (WGS) entry which is preliminary data.</text>
</comment>
<proteinExistence type="predicted"/>
<reference evidence="1 2" key="1">
    <citation type="journal article" date="2015" name="Nature">
        <title>rRNA introns, odd ribosomes, and small enigmatic genomes across a large radiation of phyla.</title>
        <authorList>
            <person name="Brown C.T."/>
            <person name="Hug L.A."/>
            <person name="Thomas B.C."/>
            <person name="Sharon I."/>
            <person name="Castelle C.J."/>
            <person name="Singh A."/>
            <person name="Wilkins M.J."/>
            <person name="Williams K.H."/>
            <person name="Banfield J.F."/>
        </authorList>
    </citation>
    <scope>NUCLEOTIDE SEQUENCE [LARGE SCALE GENOMIC DNA]</scope>
</reference>
<evidence type="ECO:0000313" key="2">
    <source>
        <dbReference type="Proteomes" id="UP000034445"/>
    </source>
</evidence>
<dbReference type="EMBL" id="LCRF01000020">
    <property type="protein sequence ID" value="KKW31235.1"/>
    <property type="molecule type" value="Genomic_DNA"/>
</dbReference>
<gene>
    <name evidence="1" type="ORF">UY74_C0020G0012</name>
</gene>
<sequence>MIGIVVLVLVAALFVWQRTGSAAGPMTIVPIATTSNVTVQKQGDITASGRGNYTITKISSTPSSIPDFKASVVFSLDISADVRAVLNARLAATQAEIGKDTNDFNTWITLGGLYKMGGDYQHALTMWNYASLTWPKNSVSFANLGDLYMNFLHDYSKANSNYLTDVKNSPGSIESYVDLFNLYTSGKYTPSAMAAEDILKKGIQANPTSIELPVTLARYFVSKGNISEAKVQFELAMKNAQVAGQTTLVSDLQNEEASL</sequence>
<dbReference type="SUPFAM" id="SSF48452">
    <property type="entry name" value="TPR-like"/>
    <property type="match status" value="1"/>
</dbReference>
<protein>
    <submittedName>
        <fullName evidence="1">Uncharacterized protein</fullName>
    </submittedName>
</protein>
<evidence type="ECO:0000313" key="1">
    <source>
        <dbReference type="EMBL" id="KKW31235.1"/>
    </source>
</evidence>
<organism evidence="1 2">
    <name type="scientific">Candidatus Kaiserbacteria bacterium GW2011_GWC2_52_8b</name>
    <dbReference type="NCBI Taxonomy" id="1618676"/>
    <lineage>
        <taxon>Bacteria</taxon>
        <taxon>Candidatus Kaiseribacteriota</taxon>
    </lineage>
</organism>
<accession>A0A0G1XK38</accession>
<name>A0A0G1XK38_9BACT</name>
<dbReference type="Proteomes" id="UP000034445">
    <property type="component" value="Unassembled WGS sequence"/>
</dbReference>
<dbReference type="AlphaFoldDB" id="A0A0G1XK38"/>
<dbReference type="Gene3D" id="1.25.40.10">
    <property type="entry name" value="Tetratricopeptide repeat domain"/>
    <property type="match status" value="1"/>
</dbReference>